<evidence type="ECO:0000256" key="1">
    <source>
        <dbReference type="ARBA" id="ARBA00024339"/>
    </source>
</evidence>
<evidence type="ECO:0000256" key="2">
    <source>
        <dbReference type="SAM" id="Phobius"/>
    </source>
</evidence>
<dbReference type="PANTHER" id="PTHR13465">
    <property type="entry name" value="UPF0183 PROTEIN"/>
    <property type="match status" value="1"/>
</dbReference>
<evidence type="ECO:0000313" key="4">
    <source>
        <dbReference type="Proteomes" id="UP000701853"/>
    </source>
</evidence>
<keyword evidence="2" id="KW-0812">Transmembrane</keyword>
<proteinExistence type="inferred from homology"/>
<dbReference type="PANTHER" id="PTHR13465:SF2">
    <property type="entry name" value="PHAGOSOME ASSEMBLY FACTOR 1"/>
    <property type="match status" value="1"/>
</dbReference>
<dbReference type="EMBL" id="JAHUZN010000007">
    <property type="protein sequence ID" value="KAG8487996.1"/>
    <property type="molecule type" value="Genomic_DNA"/>
</dbReference>
<protein>
    <submittedName>
        <fullName evidence="3">Uncharacterized protein</fullName>
    </submittedName>
</protein>
<dbReference type="Pfam" id="PF03676">
    <property type="entry name" value="PHAF1"/>
    <property type="match status" value="1"/>
</dbReference>
<evidence type="ECO:0000313" key="3">
    <source>
        <dbReference type="EMBL" id="KAG8487996.1"/>
    </source>
</evidence>
<feature type="transmembrane region" description="Helical" evidence="2">
    <location>
        <begin position="274"/>
        <end position="300"/>
    </location>
</feature>
<feature type="transmembrane region" description="Helical" evidence="2">
    <location>
        <begin position="19"/>
        <end position="38"/>
    </location>
</feature>
<organism evidence="3 4">
    <name type="scientific">Gossypium anomalum</name>
    <dbReference type="NCBI Taxonomy" id="47600"/>
    <lineage>
        <taxon>Eukaryota</taxon>
        <taxon>Viridiplantae</taxon>
        <taxon>Streptophyta</taxon>
        <taxon>Embryophyta</taxon>
        <taxon>Tracheophyta</taxon>
        <taxon>Spermatophyta</taxon>
        <taxon>Magnoliopsida</taxon>
        <taxon>eudicotyledons</taxon>
        <taxon>Gunneridae</taxon>
        <taxon>Pentapetalae</taxon>
        <taxon>rosids</taxon>
        <taxon>malvids</taxon>
        <taxon>Malvales</taxon>
        <taxon>Malvaceae</taxon>
        <taxon>Malvoideae</taxon>
        <taxon>Gossypium</taxon>
    </lineage>
</organism>
<keyword evidence="4" id="KW-1185">Reference proteome</keyword>
<dbReference type="InterPro" id="IPR039156">
    <property type="entry name" value="PHAF1/BROMI"/>
</dbReference>
<sequence>MAEEAAVASTPPQSSAPPLGFTVIWLFYLVFLLFFWFLEIFVSRCAASYLVLFQGLSFAFPIPSQYSDCCHDGEAELPLEFHDGTTPVTCRVSIYDSSAGKKVGVGSLMDKASAPPLPTGSLYMEEVHAKLGEELFFTVRGQHIPFGASPQDVWSELGRPCGIHQKQVDQMVIHSASDPRPRITLCADYFYNYFTRDLDILFDGQTHKVKKFVLHTNYPGHADFNSYIKCNFVILVGGSFPDVNNYKNRITPSTKWEQVKLANVFLVKYYFKDLLISIFCFLKYAYICFICSGIAVSMVMKYADNIVKVRYDPKFHVSQSLICLHLHPSL</sequence>
<comment type="caution">
    <text evidence="3">The sequence shown here is derived from an EMBL/GenBank/DDBJ whole genome shotgun (WGS) entry which is preliminary data.</text>
</comment>
<name>A0A8J5YZ32_9ROSI</name>
<reference evidence="3 4" key="1">
    <citation type="journal article" date="2021" name="bioRxiv">
        <title>The Gossypium anomalum genome as a resource for cotton improvement and evolutionary analysis of hybrid incompatibility.</title>
        <authorList>
            <person name="Grover C.E."/>
            <person name="Yuan D."/>
            <person name="Arick M.A."/>
            <person name="Miller E.R."/>
            <person name="Hu G."/>
            <person name="Peterson D.G."/>
            <person name="Wendel J.F."/>
            <person name="Udall J.A."/>
        </authorList>
    </citation>
    <scope>NUCLEOTIDE SEQUENCE [LARGE SCALE GENOMIC DNA]</scope>
    <source>
        <strain evidence="3">JFW-Udall</strain>
        <tissue evidence="3">Leaf</tissue>
    </source>
</reference>
<accession>A0A8J5YZ32</accession>
<keyword evidence="2" id="KW-1133">Transmembrane helix</keyword>
<dbReference type="OrthoDB" id="411211at2759"/>
<gene>
    <name evidence="3" type="ORF">CXB51_018689</name>
</gene>
<comment type="similarity">
    <text evidence="1">Belongs to the PHAF1 family.</text>
</comment>
<keyword evidence="2" id="KW-0472">Membrane</keyword>
<dbReference type="AlphaFoldDB" id="A0A8J5YZ32"/>
<dbReference type="InterPro" id="IPR005373">
    <property type="entry name" value="PHAF1"/>
</dbReference>
<dbReference type="Proteomes" id="UP000701853">
    <property type="component" value="Chromosome 7"/>
</dbReference>